<feature type="transmembrane region" description="Helical" evidence="1">
    <location>
        <begin position="186"/>
        <end position="206"/>
    </location>
</feature>
<feature type="transmembrane region" description="Helical" evidence="1">
    <location>
        <begin position="102"/>
        <end position="124"/>
    </location>
</feature>
<dbReference type="RefSeq" id="WP_048341987.1">
    <property type="nucleotide sequence ID" value="NZ_BJLQ01000027.1"/>
</dbReference>
<gene>
    <name evidence="2" type="ORF">CGE01nite_24030</name>
</gene>
<dbReference type="AlphaFoldDB" id="A0A4Y3KM99"/>
<keyword evidence="1" id="KW-0812">Transmembrane</keyword>
<feature type="transmembrane region" description="Helical" evidence="1">
    <location>
        <begin position="136"/>
        <end position="158"/>
    </location>
</feature>
<comment type="caution">
    <text evidence="2">The sequence shown here is derived from an EMBL/GenBank/DDBJ whole genome shotgun (WGS) entry which is preliminary data.</text>
</comment>
<proteinExistence type="predicted"/>
<evidence type="ECO:0000313" key="2">
    <source>
        <dbReference type="EMBL" id="GEA85152.1"/>
    </source>
</evidence>
<keyword evidence="1" id="KW-1133">Transmembrane helix</keyword>
<evidence type="ECO:0000256" key="1">
    <source>
        <dbReference type="SAM" id="Phobius"/>
    </source>
</evidence>
<keyword evidence="3" id="KW-1185">Reference proteome</keyword>
<sequence length="331" mass="35078">MHRTPAHPGATSEALTDASLTARYVEAATRTVPDAQRADVAAELRASIDDQVEARAAQGADPAAAERAVLTALGDPDALAAGYTDRPLHLIGPRFFLAWSRLLRLLLAIVVPCVAFAVALGGALDGDSFGSVVGSVVVTAIGVAVHLAFWTTLVFAVVERTSRADHEPLAPWSVEKLPEKQDTGTGLGELVATLGLLALAAGAVLWDHARGVVVTGQTDESFLDPSLWPVWTTGLFVLLAAEALIAVTVYARRRWTMPLAAANAVLNLVLVVGVLWLYAQDRLVNPEFFPALVEGDAAEVTSIVATVLAFVFVGSGLWDTFDGFRKARRVR</sequence>
<organism evidence="2 3">
    <name type="scientific">Cellulomonas gelida</name>
    <dbReference type="NCBI Taxonomy" id="1712"/>
    <lineage>
        <taxon>Bacteria</taxon>
        <taxon>Bacillati</taxon>
        <taxon>Actinomycetota</taxon>
        <taxon>Actinomycetes</taxon>
        <taxon>Micrococcales</taxon>
        <taxon>Cellulomonadaceae</taxon>
        <taxon>Cellulomonas</taxon>
    </lineage>
</organism>
<feature type="transmembrane region" description="Helical" evidence="1">
    <location>
        <begin position="299"/>
        <end position="321"/>
    </location>
</feature>
<feature type="transmembrane region" description="Helical" evidence="1">
    <location>
        <begin position="259"/>
        <end position="279"/>
    </location>
</feature>
<dbReference type="NCBIfam" id="NF038403">
    <property type="entry name" value="perm_prefix_1"/>
    <property type="match status" value="1"/>
</dbReference>
<dbReference type="OrthoDB" id="3171769at2"/>
<dbReference type="InterPro" id="IPR047928">
    <property type="entry name" value="Perm_prefix_1"/>
</dbReference>
<name>A0A4Y3KM99_9CELL</name>
<feature type="transmembrane region" description="Helical" evidence="1">
    <location>
        <begin position="226"/>
        <end position="247"/>
    </location>
</feature>
<dbReference type="Pfam" id="PF22564">
    <property type="entry name" value="HAAS"/>
    <property type="match status" value="1"/>
</dbReference>
<protein>
    <submittedName>
        <fullName evidence="2">Uncharacterized protein</fullName>
    </submittedName>
</protein>
<dbReference type="Proteomes" id="UP000320461">
    <property type="component" value="Unassembled WGS sequence"/>
</dbReference>
<keyword evidence="1" id="KW-0472">Membrane</keyword>
<evidence type="ECO:0000313" key="3">
    <source>
        <dbReference type="Proteomes" id="UP000320461"/>
    </source>
</evidence>
<dbReference type="EMBL" id="BJLQ01000027">
    <property type="protein sequence ID" value="GEA85152.1"/>
    <property type="molecule type" value="Genomic_DNA"/>
</dbReference>
<accession>A0A4Y3KM99</accession>
<reference evidence="2 3" key="1">
    <citation type="submission" date="2019-06" db="EMBL/GenBank/DDBJ databases">
        <title>Whole genome shotgun sequence of Cellulomonas gelida NBRC 3748.</title>
        <authorList>
            <person name="Hosoyama A."/>
            <person name="Uohara A."/>
            <person name="Ohji S."/>
            <person name="Ichikawa N."/>
        </authorList>
    </citation>
    <scope>NUCLEOTIDE SEQUENCE [LARGE SCALE GENOMIC DNA]</scope>
    <source>
        <strain evidence="2 3">NBRC 3748</strain>
    </source>
</reference>